<evidence type="ECO:0000259" key="4">
    <source>
        <dbReference type="Pfam" id="PF03065"/>
    </source>
</evidence>
<dbReference type="Gene3D" id="3.20.110.10">
    <property type="entry name" value="Glycoside hydrolase 38, N terminal domain"/>
    <property type="match status" value="1"/>
</dbReference>
<evidence type="ECO:0000256" key="2">
    <source>
        <dbReference type="ARBA" id="ARBA00023277"/>
    </source>
</evidence>
<feature type="domain" description="1,4-alpha-glucan branching enzyme C-terminal" evidence="5">
    <location>
        <begin position="426"/>
        <end position="503"/>
    </location>
</feature>
<keyword evidence="2 3" id="KW-0119">Carbohydrate metabolism</keyword>
<organism evidence="6 7">
    <name type="scientific">Spongisporangium articulatum</name>
    <dbReference type="NCBI Taxonomy" id="3362603"/>
    <lineage>
        <taxon>Bacteria</taxon>
        <taxon>Bacillati</taxon>
        <taxon>Actinomycetota</taxon>
        <taxon>Actinomycetes</taxon>
        <taxon>Kineosporiales</taxon>
        <taxon>Kineosporiaceae</taxon>
        <taxon>Spongisporangium</taxon>
    </lineage>
</organism>
<reference evidence="6 7" key="1">
    <citation type="submission" date="2024-10" db="EMBL/GenBank/DDBJ databases">
        <title>The Natural Products Discovery Center: Release of the First 8490 Sequenced Strains for Exploring Actinobacteria Biosynthetic Diversity.</title>
        <authorList>
            <person name="Kalkreuter E."/>
            <person name="Kautsar S.A."/>
            <person name="Yang D."/>
            <person name="Bader C.D."/>
            <person name="Teijaro C.N."/>
            <person name="Fluegel L."/>
            <person name="Davis C.M."/>
            <person name="Simpson J.R."/>
            <person name="Lauterbach L."/>
            <person name="Steele A.D."/>
            <person name="Gui C."/>
            <person name="Meng S."/>
            <person name="Li G."/>
            <person name="Viehrig K."/>
            <person name="Ye F."/>
            <person name="Su P."/>
            <person name="Kiefer A.F."/>
            <person name="Nichols A."/>
            <person name="Cepeda A.J."/>
            <person name="Yan W."/>
            <person name="Fan B."/>
            <person name="Jiang Y."/>
            <person name="Adhikari A."/>
            <person name="Zheng C.-J."/>
            <person name="Schuster L."/>
            <person name="Cowan T.M."/>
            <person name="Smanski M.J."/>
            <person name="Chevrette M.G."/>
            <person name="De Carvalho L.P.S."/>
            <person name="Shen B."/>
        </authorList>
    </citation>
    <scope>NUCLEOTIDE SEQUENCE [LARGE SCALE GENOMIC DNA]</scope>
    <source>
        <strain evidence="6 7">NPDC049639</strain>
    </source>
</reference>
<dbReference type="SUPFAM" id="SSF88713">
    <property type="entry name" value="Glycoside hydrolase/deacetylase"/>
    <property type="match status" value="1"/>
</dbReference>
<dbReference type="InterPro" id="IPR011330">
    <property type="entry name" value="Glyco_hydro/deAcase_b/a-brl"/>
</dbReference>
<keyword evidence="7" id="KW-1185">Reference proteome</keyword>
<name>A0ABW8AN66_9ACTN</name>
<evidence type="ECO:0000256" key="3">
    <source>
        <dbReference type="RuleBase" id="RU361196"/>
    </source>
</evidence>
<dbReference type="Pfam" id="PF09210">
    <property type="entry name" value="BE_C"/>
    <property type="match status" value="1"/>
</dbReference>
<dbReference type="PANTHER" id="PTHR41695:SF1">
    <property type="entry name" value="1,4-ALPHA-GLUCAN BRANCHING ENZYME TK1436"/>
    <property type="match status" value="1"/>
</dbReference>
<dbReference type="EMBL" id="JBITLV010000003">
    <property type="protein sequence ID" value="MFI7587834.1"/>
    <property type="molecule type" value="Genomic_DNA"/>
</dbReference>
<dbReference type="InterPro" id="IPR027291">
    <property type="entry name" value="Glyco_hydro_38_N_sf"/>
</dbReference>
<dbReference type="InterPro" id="IPR028995">
    <property type="entry name" value="Glyco_hydro_57/38_cen_sf"/>
</dbReference>
<evidence type="ECO:0000313" key="6">
    <source>
        <dbReference type="EMBL" id="MFI7587834.1"/>
    </source>
</evidence>
<dbReference type="Gene3D" id="1.20.1430.10">
    <property type="entry name" value="Families 57/38 glycoside transferase, middle domain"/>
    <property type="match status" value="1"/>
</dbReference>
<evidence type="ECO:0000259" key="5">
    <source>
        <dbReference type="Pfam" id="PF09210"/>
    </source>
</evidence>
<accession>A0ABW8AN66</accession>
<dbReference type="Proteomes" id="UP001612915">
    <property type="component" value="Unassembled WGS sequence"/>
</dbReference>
<dbReference type="InterPro" id="IPR037090">
    <property type="entry name" value="57_glycoside_trans_central"/>
</dbReference>
<evidence type="ECO:0000313" key="7">
    <source>
        <dbReference type="Proteomes" id="UP001612915"/>
    </source>
</evidence>
<dbReference type="RefSeq" id="WP_398280247.1">
    <property type="nucleotide sequence ID" value="NZ_JBITLV010000003.1"/>
</dbReference>
<dbReference type="InterPro" id="IPR040042">
    <property type="entry name" value="Branching_enz_MT3115-like"/>
</dbReference>
<evidence type="ECO:0000256" key="1">
    <source>
        <dbReference type="ARBA" id="ARBA00006821"/>
    </source>
</evidence>
<dbReference type="SUPFAM" id="SSF88688">
    <property type="entry name" value="Families 57/38 glycoside transferase middle domain"/>
    <property type="match status" value="1"/>
</dbReference>
<dbReference type="PANTHER" id="PTHR41695">
    <property type="entry name" value="1,4-ALPHA-GLUCAN BRANCHING ENZYME RV3031-RELATED"/>
    <property type="match status" value="1"/>
</dbReference>
<proteinExistence type="inferred from homology"/>
<dbReference type="InterPro" id="IPR015293">
    <property type="entry name" value="BE_C"/>
</dbReference>
<protein>
    <submittedName>
        <fullName evidence="6">1,4-alpha-glucan branching protein domain-containing protein</fullName>
    </submittedName>
</protein>
<dbReference type="InterPro" id="IPR004300">
    <property type="entry name" value="Glyco_hydro_57_N"/>
</dbReference>
<comment type="caution">
    <text evidence="6">The sequence shown here is derived from an EMBL/GenBank/DDBJ whole genome shotgun (WGS) entry which is preliminary data.</text>
</comment>
<comment type="similarity">
    <text evidence="1 3">Belongs to the glycosyl hydrolase 57 family.</text>
</comment>
<sequence length="511" mass="55686">MSGPREHEIGTFCLVLHTHLPWLPHHGRWPVGEEWLYQAWAGSYLPLVRVLDGLAAEGRRDLVTLGVTPILADQLDDPYCVEAMGAWLADWQLRATKVAASDPDPAVRELARGEFRSAAQALEEWSTGWRVGGSPRWRALADAGAIELLGGPATHPVLPLLETDVARIALAVGLDDARSRFGSAPAGIWAPECGWQPGLEKLYAEAGIGHLVMDEETLAGRTTSRGHRLGDTDVVAFGRDLSITNRIWSSRAGYPTGPYYRDFHAVHPVDGLRLWRVTGPGSEKAPYEPASAAASIERDAHDFVDHVRAKLAQVAARDGRPGLVVAAYDTELFGHWWHEGPAFLDRVLRLLPEAGIRLNTLRGAVEAGLVADEPVLPPAGTWGAGKDFRLWAGDAVGELLADGTHVQKRLLGVLEHELSAGRLRSRRTDLDQLVRETLMHLSGDWAFMISRDQAPDYAWRRSAGHRDAVHWIADAIGRGLEDGVAAARAVANGGAPFPHLDARSLVDVLNR</sequence>
<feature type="domain" description="Glycoside hydrolase family 57 N-terminal" evidence="4">
    <location>
        <begin position="14"/>
        <end position="364"/>
    </location>
</feature>
<gene>
    <name evidence="6" type="ORF">ACIB24_12240</name>
</gene>
<dbReference type="Pfam" id="PF03065">
    <property type="entry name" value="Glyco_hydro_57"/>
    <property type="match status" value="1"/>
</dbReference>